<evidence type="ECO:0000256" key="2">
    <source>
        <dbReference type="ARBA" id="ARBA00022723"/>
    </source>
</evidence>
<keyword evidence="7" id="KW-0804">Transcription</keyword>
<dbReference type="InterPro" id="IPR003656">
    <property type="entry name" value="Znf_BED"/>
</dbReference>
<evidence type="ECO:0000256" key="4">
    <source>
        <dbReference type="ARBA" id="ARBA00022833"/>
    </source>
</evidence>
<keyword evidence="2" id="KW-0479">Metal-binding</keyword>
<dbReference type="InterPro" id="IPR012337">
    <property type="entry name" value="RNaseH-like_sf"/>
</dbReference>
<dbReference type="Pfam" id="PF05699">
    <property type="entry name" value="Dimer_Tnp_hAT"/>
    <property type="match status" value="1"/>
</dbReference>
<keyword evidence="5" id="KW-0805">Transcription regulation</keyword>
<proteinExistence type="predicted"/>
<evidence type="ECO:0000256" key="7">
    <source>
        <dbReference type="ARBA" id="ARBA00023163"/>
    </source>
</evidence>
<dbReference type="PANTHER" id="PTHR46481:SF10">
    <property type="entry name" value="ZINC FINGER BED DOMAIN-CONTAINING PROTEIN 39"/>
    <property type="match status" value="1"/>
</dbReference>
<reference evidence="11 12" key="1">
    <citation type="submission" date="2024-06" db="EMBL/GenBank/DDBJ databases">
        <title>A chromosome-level genome assembly of beet webworm, Loxostege sticticalis.</title>
        <authorList>
            <person name="Zhang Y."/>
        </authorList>
    </citation>
    <scope>NUCLEOTIDE SEQUENCE [LARGE SCALE GENOMIC DNA]</scope>
    <source>
        <strain evidence="11">AQ026</strain>
        <tissue evidence="11">Whole body</tissue>
    </source>
</reference>
<dbReference type="SUPFAM" id="SSF53098">
    <property type="entry name" value="Ribonuclease H-like"/>
    <property type="match status" value="1"/>
</dbReference>
<dbReference type="SMART" id="SM00614">
    <property type="entry name" value="ZnF_BED"/>
    <property type="match status" value="1"/>
</dbReference>
<gene>
    <name evidence="11" type="ORF">ABMA27_002535</name>
</gene>
<comment type="subcellular location">
    <subcellularLocation>
        <location evidence="1">Nucleus</location>
    </subcellularLocation>
</comment>
<dbReference type="PROSITE" id="PS50808">
    <property type="entry name" value="ZF_BED"/>
    <property type="match status" value="1"/>
</dbReference>
<keyword evidence="12" id="KW-1185">Reference proteome</keyword>
<keyword evidence="6" id="KW-0238">DNA-binding</keyword>
<protein>
    <recommendedName>
        <fullName evidence="10">BED-type domain-containing protein</fullName>
    </recommendedName>
</protein>
<evidence type="ECO:0000313" key="12">
    <source>
        <dbReference type="Proteomes" id="UP001549920"/>
    </source>
</evidence>
<name>A0ABR3HU08_LOXSC</name>
<evidence type="ECO:0000256" key="8">
    <source>
        <dbReference type="ARBA" id="ARBA00023242"/>
    </source>
</evidence>
<evidence type="ECO:0000256" key="6">
    <source>
        <dbReference type="ARBA" id="ARBA00023125"/>
    </source>
</evidence>
<organism evidence="11 12">
    <name type="scientific">Loxostege sticticalis</name>
    <name type="common">Beet webworm moth</name>
    <dbReference type="NCBI Taxonomy" id="481309"/>
    <lineage>
        <taxon>Eukaryota</taxon>
        <taxon>Metazoa</taxon>
        <taxon>Ecdysozoa</taxon>
        <taxon>Arthropoda</taxon>
        <taxon>Hexapoda</taxon>
        <taxon>Insecta</taxon>
        <taxon>Pterygota</taxon>
        <taxon>Neoptera</taxon>
        <taxon>Endopterygota</taxon>
        <taxon>Lepidoptera</taxon>
        <taxon>Glossata</taxon>
        <taxon>Ditrysia</taxon>
        <taxon>Pyraloidea</taxon>
        <taxon>Crambidae</taxon>
        <taxon>Pyraustinae</taxon>
        <taxon>Loxostege</taxon>
    </lineage>
</organism>
<feature type="domain" description="BED-type" evidence="10">
    <location>
        <begin position="4"/>
        <end position="61"/>
    </location>
</feature>
<dbReference type="EMBL" id="JBEUOH010000013">
    <property type="protein sequence ID" value="KAL0880042.1"/>
    <property type="molecule type" value="Genomic_DNA"/>
</dbReference>
<keyword evidence="8" id="KW-0539">Nucleus</keyword>
<evidence type="ECO:0000256" key="5">
    <source>
        <dbReference type="ARBA" id="ARBA00023015"/>
    </source>
</evidence>
<dbReference type="SUPFAM" id="SSF57667">
    <property type="entry name" value="beta-beta-alpha zinc fingers"/>
    <property type="match status" value="1"/>
</dbReference>
<evidence type="ECO:0000256" key="9">
    <source>
        <dbReference type="PROSITE-ProRule" id="PRU00027"/>
    </source>
</evidence>
<dbReference type="InterPro" id="IPR052035">
    <property type="entry name" value="ZnF_BED_domain_contain"/>
</dbReference>
<evidence type="ECO:0000313" key="11">
    <source>
        <dbReference type="EMBL" id="KAL0880042.1"/>
    </source>
</evidence>
<dbReference type="InterPro" id="IPR036236">
    <property type="entry name" value="Znf_C2H2_sf"/>
</dbReference>
<comment type="caution">
    <text evidence="11">The sequence shown here is derived from an EMBL/GenBank/DDBJ whole genome shotgun (WGS) entry which is preliminary data.</text>
</comment>
<accession>A0ABR3HU08</accession>
<dbReference type="SUPFAM" id="SSF140996">
    <property type="entry name" value="Hermes dimerisation domain"/>
    <property type="match status" value="1"/>
</dbReference>
<dbReference type="Proteomes" id="UP001549920">
    <property type="component" value="Unassembled WGS sequence"/>
</dbReference>
<evidence type="ECO:0000256" key="1">
    <source>
        <dbReference type="ARBA" id="ARBA00004123"/>
    </source>
</evidence>
<dbReference type="PANTHER" id="PTHR46481">
    <property type="entry name" value="ZINC FINGER BED DOMAIN-CONTAINING PROTEIN 4"/>
    <property type="match status" value="1"/>
</dbReference>
<keyword evidence="4" id="KW-0862">Zinc</keyword>
<dbReference type="Pfam" id="PF02892">
    <property type="entry name" value="zf-BED"/>
    <property type="match status" value="1"/>
</dbReference>
<keyword evidence="3 9" id="KW-0863">Zinc-finger</keyword>
<dbReference type="InterPro" id="IPR008906">
    <property type="entry name" value="HATC_C_dom"/>
</dbReference>
<sequence length="623" mass="71851">MSSRKRSRIWTFYDEIEDDKTKVKCTLCNCLISRSGVGRKASTTAMLNHVKIKHTEESKDLENETLREISQNREPAASTSSSQSNATKIQQTLFESFTTKWDTTDSRAKEIHKAVAEMIAVDNQPISMLENNGFQRLINTLKPKYQIPSRKYMSEVIIPEVYTKVKNVIRAEIAKAKAISITTDIWTCMNNLLGFLSYTAHWLDEEFELQHRVLQMQHFRGPHTADNIRSVLSDLSVSWDIDTRIHLVLRDNGPNVVKAVNDSQYVGKGCYIHTLQLAVKSSLKEQNVIDVIASARKIVGHFNHSAAAQEKLTLIQKELKLPEHKLVQDVTTRWNSTFYMVNRLLEQKRAISLYISDNPSSGNLQQLTERQWEILRECITLLKPFEEITKITSSTLASISEVIPHTNALLKYLSKPEVCQTCPNIADMKQKLEGEVKGRFQGLENDKYYSLATLLDPRFRMRFFHAENYELIKNMLFLESVKRSDISESTSSSDENESERLRQSQDPHASFWNCFDELASTQPLERDEPKSPIALELDRYLKENLMAKDKSPFEWWAGHQTRYPELARLARVFLCAPASTVYSERLFSEAGNVYEEKRNRMLPERAESLVFLHHNLPLLNFKY</sequence>
<evidence type="ECO:0000259" key="10">
    <source>
        <dbReference type="PROSITE" id="PS50808"/>
    </source>
</evidence>
<evidence type="ECO:0000256" key="3">
    <source>
        <dbReference type="ARBA" id="ARBA00022771"/>
    </source>
</evidence>